<proteinExistence type="predicted"/>
<keyword evidence="3" id="KW-1185">Reference proteome</keyword>
<sequence>MSRREPKGKMASDTEVISWKPKKDLADMEEMAVGKLEELIAWMSRREPKGKKASDTEVISWKQKKDLADMEEMAVGKQLEELIAWTAMIEAMSNEQLKDYVLNRPESLRSVKTGKNAPGKKQGRRSGKSCSSSQGLMAIVWKYHKEDDDEASIS</sequence>
<dbReference type="OrthoDB" id="777324at2759"/>
<evidence type="ECO:0000256" key="1">
    <source>
        <dbReference type="SAM" id="MobiDB-lite"/>
    </source>
</evidence>
<organism evidence="2 3">
    <name type="scientific">Musa troglodytarum</name>
    <name type="common">fe'i banana</name>
    <dbReference type="NCBI Taxonomy" id="320322"/>
    <lineage>
        <taxon>Eukaryota</taxon>
        <taxon>Viridiplantae</taxon>
        <taxon>Streptophyta</taxon>
        <taxon>Embryophyta</taxon>
        <taxon>Tracheophyta</taxon>
        <taxon>Spermatophyta</taxon>
        <taxon>Magnoliopsida</taxon>
        <taxon>Liliopsida</taxon>
        <taxon>Zingiberales</taxon>
        <taxon>Musaceae</taxon>
        <taxon>Musa</taxon>
    </lineage>
</organism>
<protein>
    <submittedName>
        <fullName evidence="2">Uncharacterized protein</fullName>
    </submittedName>
</protein>
<evidence type="ECO:0000313" key="2">
    <source>
        <dbReference type="EMBL" id="URD75946.1"/>
    </source>
</evidence>
<feature type="region of interest" description="Disordered" evidence="1">
    <location>
        <begin position="108"/>
        <end position="133"/>
    </location>
</feature>
<gene>
    <name evidence="2" type="ORF">MUK42_34420</name>
</gene>
<evidence type="ECO:0000313" key="3">
    <source>
        <dbReference type="Proteomes" id="UP001055439"/>
    </source>
</evidence>
<dbReference type="EMBL" id="CP097502">
    <property type="protein sequence ID" value="URD75946.1"/>
    <property type="molecule type" value="Genomic_DNA"/>
</dbReference>
<dbReference type="AlphaFoldDB" id="A0A9E7JCK2"/>
<dbReference type="Proteomes" id="UP001055439">
    <property type="component" value="Chromosome 1"/>
</dbReference>
<accession>A0A9E7JCK2</accession>
<reference evidence="2" key="1">
    <citation type="submission" date="2022-05" db="EMBL/GenBank/DDBJ databases">
        <title>The Musa troglodytarum L. genome provides insights into the mechanism of non-climacteric behaviour and enrichment of carotenoids.</title>
        <authorList>
            <person name="Wang J."/>
        </authorList>
    </citation>
    <scope>NUCLEOTIDE SEQUENCE</scope>
    <source>
        <tissue evidence="2">Leaf</tissue>
    </source>
</reference>
<name>A0A9E7JCK2_9LILI</name>